<dbReference type="EMBL" id="GBXM01077182">
    <property type="protein sequence ID" value="JAH31395.1"/>
    <property type="molecule type" value="Transcribed_RNA"/>
</dbReference>
<evidence type="ECO:0000313" key="1">
    <source>
        <dbReference type="EMBL" id="JAH31395.1"/>
    </source>
</evidence>
<sequence>MRCWGPRAVSLESSSTGNTCEECHACNMKGTVEYCTWLPAQN</sequence>
<dbReference type="AlphaFoldDB" id="A0A0E9RSJ4"/>
<accession>A0A0E9RSJ4</accession>
<protein>
    <submittedName>
        <fullName evidence="1">Uncharacterized protein</fullName>
    </submittedName>
</protein>
<proteinExistence type="predicted"/>
<name>A0A0E9RSJ4_ANGAN</name>
<reference evidence="1" key="2">
    <citation type="journal article" date="2015" name="Fish Shellfish Immunol.">
        <title>Early steps in the European eel (Anguilla anguilla)-Vibrio vulnificus interaction in the gills: Role of the RtxA13 toxin.</title>
        <authorList>
            <person name="Callol A."/>
            <person name="Pajuelo D."/>
            <person name="Ebbesson L."/>
            <person name="Teles M."/>
            <person name="MacKenzie S."/>
            <person name="Amaro C."/>
        </authorList>
    </citation>
    <scope>NUCLEOTIDE SEQUENCE</scope>
</reference>
<reference evidence="1" key="1">
    <citation type="submission" date="2014-11" db="EMBL/GenBank/DDBJ databases">
        <authorList>
            <person name="Amaro Gonzalez C."/>
        </authorList>
    </citation>
    <scope>NUCLEOTIDE SEQUENCE</scope>
</reference>
<organism evidence="1">
    <name type="scientific">Anguilla anguilla</name>
    <name type="common">European freshwater eel</name>
    <name type="synonym">Muraena anguilla</name>
    <dbReference type="NCBI Taxonomy" id="7936"/>
    <lineage>
        <taxon>Eukaryota</taxon>
        <taxon>Metazoa</taxon>
        <taxon>Chordata</taxon>
        <taxon>Craniata</taxon>
        <taxon>Vertebrata</taxon>
        <taxon>Euteleostomi</taxon>
        <taxon>Actinopterygii</taxon>
        <taxon>Neopterygii</taxon>
        <taxon>Teleostei</taxon>
        <taxon>Anguilliformes</taxon>
        <taxon>Anguillidae</taxon>
        <taxon>Anguilla</taxon>
    </lineage>
</organism>